<feature type="region of interest" description="Disordered" evidence="2">
    <location>
        <begin position="364"/>
        <end position="541"/>
    </location>
</feature>
<feature type="compositionally biased region" description="Polar residues" evidence="2">
    <location>
        <begin position="72"/>
        <end position="82"/>
    </location>
</feature>
<evidence type="ECO:0000313" key="6">
    <source>
        <dbReference type="Proteomes" id="UP000235672"/>
    </source>
</evidence>
<dbReference type="GO" id="GO:0003676">
    <property type="term" value="F:nucleic acid binding"/>
    <property type="evidence" value="ECO:0007669"/>
    <property type="project" value="UniProtKB-UniRule"/>
</dbReference>
<feature type="region of interest" description="Disordered" evidence="2">
    <location>
        <begin position="139"/>
        <end position="204"/>
    </location>
</feature>
<evidence type="ECO:0000259" key="4">
    <source>
        <dbReference type="PROSITE" id="PS51673"/>
    </source>
</evidence>
<dbReference type="InterPro" id="IPR001374">
    <property type="entry name" value="R3H_dom"/>
</dbReference>
<dbReference type="SUPFAM" id="SSF82708">
    <property type="entry name" value="R3H domain"/>
    <property type="match status" value="1"/>
</dbReference>
<dbReference type="EMBL" id="KZ613466">
    <property type="protein sequence ID" value="PMD27428.1"/>
    <property type="molecule type" value="Genomic_DNA"/>
</dbReference>
<dbReference type="InterPro" id="IPR051937">
    <property type="entry name" value="R3H_domain_containing"/>
</dbReference>
<feature type="compositionally biased region" description="Basic residues" evidence="2">
    <location>
        <begin position="683"/>
        <end position="694"/>
    </location>
</feature>
<dbReference type="PANTHER" id="PTHR15672:SF8">
    <property type="entry name" value="PROTEIN ENCORE"/>
    <property type="match status" value="1"/>
</dbReference>
<feature type="compositionally biased region" description="Pro residues" evidence="2">
    <location>
        <begin position="793"/>
        <end position="802"/>
    </location>
</feature>
<feature type="domain" description="SUZ" evidence="4">
    <location>
        <begin position="360"/>
        <end position="443"/>
    </location>
</feature>
<dbReference type="Proteomes" id="UP000235672">
    <property type="component" value="Unassembled WGS sequence"/>
</dbReference>
<dbReference type="STRING" id="1745343.A0A2J6QMC6"/>
<feature type="region of interest" description="Disordered" evidence="2">
    <location>
        <begin position="571"/>
        <end position="734"/>
    </location>
</feature>
<feature type="compositionally biased region" description="Polar residues" evidence="2">
    <location>
        <begin position="708"/>
        <end position="727"/>
    </location>
</feature>
<feature type="compositionally biased region" description="Basic and acidic residues" evidence="2">
    <location>
        <begin position="86"/>
        <end position="104"/>
    </location>
</feature>
<evidence type="ECO:0008006" key="7">
    <source>
        <dbReference type="Google" id="ProtNLM"/>
    </source>
</evidence>
<gene>
    <name evidence="5" type="ORF">NA56DRAFT_235731</name>
</gene>
<proteinExistence type="predicted"/>
<dbReference type="GO" id="GO:0006012">
    <property type="term" value="P:galactose metabolic process"/>
    <property type="evidence" value="ECO:0007669"/>
    <property type="project" value="TreeGrafter"/>
</dbReference>
<dbReference type="Gene3D" id="3.30.1370.50">
    <property type="entry name" value="R3H-like domain"/>
    <property type="match status" value="1"/>
</dbReference>
<feature type="compositionally biased region" description="Basic and acidic residues" evidence="2">
    <location>
        <begin position="481"/>
        <end position="490"/>
    </location>
</feature>
<reference evidence="5 6" key="1">
    <citation type="submission" date="2016-05" db="EMBL/GenBank/DDBJ databases">
        <title>A degradative enzymes factory behind the ericoid mycorrhizal symbiosis.</title>
        <authorList>
            <consortium name="DOE Joint Genome Institute"/>
            <person name="Martino E."/>
            <person name="Morin E."/>
            <person name="Grelet G."/>
            <person name="Kuo A."/>
            <person name="Kohler A."/>
            <person name="Daghino S."/>
            <person name="Barry K."/>
            <person name="Choi C."/>
            <person name="Cichocki N."/>
            <person name="Clum A."/>
            <person name="Copeland A."/>
            <person name="Hainaut M."/>
            <person name="Haridas S."/>
            <person name="Labutti K."/>
            <person name="Lindquist E."/>
            <person name="Lipzen A."/>
            <person name="Khouja H.-R."/>
            <person name="Murat C."/>
            <person name="Ohm R."/>
            <person name="Olson A."/>
            <person name="Spatafora J."/>
            <person name="Veneault-Fourrey C."/>
            <person name="Henrissat B."/>
            <person name="Grigoriev I."/>
            <person name="Martin F."/>
            <person name="Perotto S."/>
        </authorList>
    </citation>
    <scope>NUCLEOTIDE SEQUENCE [LARGE SCALE GENOMIC DNA]</scope>
    <source>
        <strain evidence="5 6">UAMH 7357</strain>
    </source>
</reference>
<dbReference type="OrthoDB" id="278430at2759"/>
<evidence type="ECO:0000259" key="3">
    <source>
        <dbReference type="PROSITE" id="PS51061"/>
    </source>
</evidence>
<feature type="compositionally biased region" description="Polar residues" evidence="2">
    <location>
        <begin position="398"/>
        <end position="408"/>
    </location>
</feature>
<evidence type="ECO:0000313" key="5">
    <source>
        <dbReference type="EMBL" id="PMD27428.1"/>
    </source>
</evidence>
<feature type="compositionally biased region" description="Low complexity" evidence="2">
    <location>
        <begin position="366"/>
        <end position="376"/>
    </location>
</feature>
<dbReference type="PROSITE" id="PS51061">
    <property type="entry name" value="R3H"/>
    <property type="match status" value="1"/>
</dbReference>
<dbReference type="PANTHER" id="PTHR15672">
    <property type="entry name" value="CAMP-REGULATED PHOSPHOPROTEIN 21 RELATED R3H DOMAIN CONTAINING PROTEIN"/>
    <property type="match status" value="1"/>
</dbReference>
<dbReference type="InterPro" id="IPR036867">
    <property type="entry name" value="R3H_dom_sf"/>
</dbReference>
<keyword evidence="6" id="KW-1185">Reference proteome</keyword>
<feature type="compositionally biased region" description="Basic and acidic residues" evidence="2">
    <location>
        <begin position="175"/>
        <end position="187"/>
    </location>
</feature>
<accession>A0A2J6QMC6</accession>
<dbReference type="AlphaFoldDB" id="A0A2J6QMC6"/>
<feature type="compositionally biased region" description="Polar residues" evidence="2">
    <location>
        <begin position="233"/>
        <end position="256"/>
    </location>
</feature>
<feature type="domain" description="R3H" evidence="3">
    <location>
        <begin position="296"/>
        <end position="359"/>
    </location>
</feature>
<dbReference type="Pfam" id="PF12752">
    <property type="entry name" value="SUZ"/>
    <property type="match status" value="1"/>
</dbReference>
<dbReference type="PROSITE" id="PS51673">
    <property type="entry name" value="SUZ"/>
    <property type="match status" value="1"/>
</dbReference>
<dbReference type="InterPro" id="IPR024771">
    <property type="entry name" value="SUZ"/>
</dbReference>
<dbReference type="SMART" id="SM00393">
    <property type="entry name" value="R3H"/>
    <property type="match status" value="1"/>
</dbReference>
<protein>
    <recommendedName>
        <fullName evidence="7">R3H domain-containing protein</fullName>
    </recommendedName>
</protein>
<feature type="compositionally biased region" description="Low complexity" evidence="2">
    <location>
        <begin position="770"/>
        <end position="780"/>
    </location>
</feature>
<sequence length="802" mass="86802">MATSPMSADTSRLSFAKVAASAGKENVAINSCAKVTASTSPRDQQRKENMRLPTQNKQADESSVPSAISDDTPATTSKTSFSPEEPSLKMDGEESRSTESGEAKLVDAVQALSVNSPMPSLVVNGSGLVINRHKTDAVEGFSEDPFQRTDSGSELGTKPPSLDGKSITSGTTFALDEKESLRPDDSASVKAAEDDDTFSGRGSIVAGSRIGSEAAGRAYRAQFYEAPDRRNMQPMQERQSQGISTPHSGSSGQQTTDDGKPKPLIGAAGTPEAFSLFYRQTPDEKLLEALDSPKDRIFLLRLEQEVIEFVKDSKEPFIDLPPCNSFCRMLTHKLADYYHMTHQVDSVAGAVRIFRTPFCRLPPSLTSISNPPTSGNTPPPTMPAMKIMRRGGDGDTGPSPSKATSETGSDGKDKSLSAKEKLSREEREAAYNKARERIFGKEEKTGDVTPETEEGNEMSRSSSVSTKDRASQNKRPKPPKQRRDDSESFDVRSQYTPFFPQPQGPTWAPTQQFAPIGPQSFNGAVPNNYPNPMQPQFIPPAPQFPQGMPISNMNNGSMQSNMPIYNPMQQQYPQQNQQRFQPHSAPISAYGSPVQSPPLAPQQWPQSNHYQSPYQAQAPMPRGPPNSIPYAFGQLPSSANPADPKSQHPIPGSFNRHAFNPKTQSFVPGNGGIPLPQPMSHHGSPHHGSPHHGSPHLSYNAFPPPPQQYNNGMGYSMARQGSNNSLPSYHASPHMAHRPMMHQGMPQGLPQGMSHGVAQGISPNLPQAMQGMQGMPQSGQVGNHLPNYGNPSTLPPKPPTGV</sequence>
<feature type="compositionally biased region" description="Polar residues" evidence="2">
    <location>
        <begin position="52"/>
        <end position="66"/>
    </location>
</feature>
<organism evidence="5 6">
    <name type="scientific">Hyaloscypha hepaticicola</name>
    <dbReference type="NCBI Taxonomy" id="2082293"/>
    <lineage>
        <taxon>Eukaryota</taxon>
        <taxon>Fungi</taxon>
        <taxon>Dikarya</taxon>
        <taxon>Ascomycota</taxon>
        <taxon>Pezizomycotina</taxon>
        <taxon>Leotiomycetes</taxon>
        <taxon>Helotiales</taxon>
        <taxon>Hyaloscyphaceae</taxon>
        <taxon>Hyaloscypha</taxon>
    </lineage>
</organism>
<dbReference type="CDD" id="cd02642">
    <property type="entry name" value="R3H_encore_like"/>
    <property type="match status" value="1"/>
</dbReference>
<name>A0A2J6QMC6_9HELO</name>
<evidence type="ECO:0000256" key="2">
    <source>
        <dbReference type="SAM" id="MobiDB-lite"/>
    </source>
</evidence>
<dbReference type="Pfam" id="PF01424">
    <property type="entry name" value="R3H"/>
    <property type="match status" value="1"/>
</dbReference>
<feature type="region of interest" description="Disordered" evidence="2">
    <location>
        <begin position="27"/>
        <end position="104"/>
    </location>
</feature>
<feature type="compositionally biased region" description="Basic and acidic residues" evidence="2">
    <location>
        <begin position="409"/>
        <end position="446"/>
    </location>
</feature>
<feature type="region of interest" description="Disordered" evidence="2">
    <location>
        <begin position="770"/>
        <end position="802"/>
    </location>
</feature>
<keyword evidence="1" id="KW-0597">Phosphoprotein</keyword>
<evidence type="ECO:0000256" key="1">
    <source>
        <dbReference type="ARBA" id="ARBA00022553"/>
    </source>
</evidence>
<feature type="region of interest" description="Disordered" evidence="2">
    <location>
        <begin position="225"/>
        <end position="265"/>
    </location>
</feature>
<feature type="compositionally biased region" description="Polar residues" evidence="2">
    <location>
        <begin position="603"/>
        <end position="615"/>
    </location>
</feature>